<sequence length="198" mass="22423">MKDLPKTLPTFKHTYTNESRIADPQTAENLINHMLDVVIPNVTAHNILSLSGDAHKAIVECLRITRIPADPNLKATAQLMHEKMDAFKVFLNKFLWEEEKKLVAEVLKVNEKGNHACARTHRFQKTIPVLPAIHEKFIKLVKKKGTVGTYEPSMSSYHSQILAFRKPDGKNVLKLYIIGVVNLTVEVDAKYIKGMINN</sequence>
<accession>A0A0C3CPJ7</accession>
<protein>
    <submittedName>
        <fullName evidence="1">Uncharacterized protein</fullName>
    </submittedName>
</protein>
<name>A0A0C3CPJ7_HEBCY</name>
<dbReference type="OrthoDB" id="3037028at2759"/>
<evidence type="ECO:0000313" key="2">
    <source>
        <dbReference type="Proteomes" id="UP000053424"/>
    </source>
</evidence>
<reference evidence="1 2" key="1">
    <citation type="submission" date="2014-04" db="EMBL/GenBank/DDBJ databases">
        <authorList>
            <consortium name="DOE Joint Genome Institute"/>
            <person name="Kuo A."/>
            <person name="Gay G."/>
            <person name="Dore J."/>
            <person name="Kohler A."/>
            <person name="Nagy L.G."/>
            <person name="Floudas D."/>
            <person name="Copeland A."/>
            <person name="Barry K.W."/>
            <person name="Cichocki N."/>
            <person name="Veneault-Fourrey C."/>
            <person name="LaButti K."/>
            <person name="Lindquist E.A."/>
            <person name="Lipzen A."/>
            <person name="Lundell T."/>
            <person name="Morin E."/>
            <person name="Murat C."/>
            <person name="Sun H."/>
            <person name="Tunlid A."/>
            <person name="Henrissat B."/>
            <person name="Grigoriev I.V."/>
            <person name="Hibbett D.S."/>
            <person name="Martin F."/>
            <person name="Nordberg H.P."/>
            <person name="Cantor M.N."/>
            <person name="Hua S.X."/>
        </authorList>
    </citation>
    <scope>NUCLEOTIDE SEQUENCE [LARGE SCALE GENOMIC DNA]</scope>
    <source>
        <strain evidence="2">h7</strain>
    </source>
</reference>
<gene>
    <name evidence="1" type="ORF">M413DRAFT_23584</name>
</gene>
<organism evidence="1 2">
    <name type="scientific">Hebeloma cylindrosporum</name>
    <dbReference type="NCBI Taxonomy" id="76867"/>
    <lineage>
        <taxon>Eukaryota</taxon>
        <taxon>Fungi</taxon>
        <taxon>Dikarya</taxon>
        <taxon>Basidiomycota</taxon>
        <taxon>Agaricomycotina</taxon>
        <taxon>Agaricomycetes</taxon>
        <taxon>Agaricomycetidae</taxon>
        <taxon>Agaricales</taxon>
        <taxon>Agaricineae</taxon>
        <taxon>Hymenogastraceae</taxon>
        <taxon>Hebeloma</taxon>
    </lineage>
</organism>
<dbReference type="EMBL" id="KN831771">
    <property type="protein sequence ID" value="KIM45756.1"/>
    <property type="molecule type" value="Genomic_DNA"/>
</dbReference>
<dbReference type="Proteomes" id="UP000053424">
    <property type="component" value="Unassembled WGS sequence"/>
</dbReference>
<proteinExistence type="predicted"/>
<evidence type="ECO:0000313" key="1">
    <source>
        <dbReference type="EMBL" id="KIM45756.1"/>
    </source>
</evidence>
<keyword evidence="2" id="KW-1185">Reference proteome</keyword>
<reference evidence="2" key="2">
    <citation type="submission" date="2015-01" db="EMBL/GenBank/DDBJ databases">
        <title>Evolutionary Origins and Diversification of the Mycorrhizal Mutualists.</title>
        <authorList>
            <consortium name="DOE Joint Genome Institute"/>
            <consortium name="Mycorrhizal Genomics Consortium"/>
            <person name="Kohler A."/>
            <person name="Kuo A."/>
            <person name="Nagy L.G."/>
            <person name="Floudas D."/>
            <person name="Copeland A."/>
            <person name="Barry K.W."/>
            <person name="Cichocki N."/>
            <person name="Veneault-Fourrey C."/>
            <person name="LaButti K."/>
            <person name="Lindquist E.A."/>
            <person name="Lipzen A."/>
            <person name="Lundell T."/>
            <person name="Morin E."/>
            <person name="Murat C."/>
            <person name="Riley R."/>
            <person name="Ohm R."/>
            <person name="Sun H."/>
            <person name="Tunlid A."/>
            <person name="Henrissat B."/>
            <person name="Grigoriev I.V."/>
            <person name="Hibbett D.S."/>
            <person name="Martin F."/>
        </authorList>
    </citation>
    <scope>NUCLEOTIDE SEQUENCE [LARGE SCALE GENOMIC DNA]</scope>
    <source>
        <strain evidence="2">h7</strain>
    </source>
</reference>
<dbReference type="AlphaFoldDB" id="A0A0C3CPJ7"/>
<dbReference type="HOGENOM" id="CLU_1378276_0_0_1"/>